<name>A0A2T6C1T8_9FLAO</name>
<proteinExistence type="predicted"/>
<dbReference type="RefSeq" id="WP_108114487.1">
    <property type="nucleotide sequence ID" value="NZ_QBKT01000003.1"/>
</dbReference>
<sequence>MLQNIKNLEGVTAIPKKQQQKLIAGMVIDGYSCLGGEIIKNCNSSNQNMHPEGHPFCCNGGLWVVEGPYIEGDFIP</sequence>
<reference evidence="1 2" key="1">
    <citation type="submission" date="2018-04" db="EMBL/GenBank/DDBJ databases">
        <title>Genomic Encyclopedia of Archaeal and Bacterial Type Strains, Phase II (KMG-II): from individual species to whole genera.</title>
        <authorList>
            <person name="Goeker M."/>
        </authorList>
    </citation>
    <scope>NUCLEOTIDE SEQUENCE [LARGE SCALE GENOMIC DNA]</scope>
    <source>
        <strain evidence="1 2">DSM 25731</strain>
    </source>
</reference>
<organism evidence="1 2">
    <name type="scientific">Kordia periserrulae</name>
    <dbReference type="NCBI Taxonomy" id="701523"/>
    <lineage>
        <taxon>Bacteria</taxon>
        <taxon>Pseudomonadati</taxon>
        <taxon>Bacteroidota</taxon>
        <taxon>Flavobacteriia</taxon>
        <taxon>Flavobacteriales</taxon>
        <taxon>Flavobacteriaceae</taxon>
        <taxon>Kordia</taxon>
    </lineage>
</organism>
<gene>
    <name evidence="1" type="ORF">C8N46_103384</name>
</gene>
<keyword evidence="2" id="KW-1185">Reference proteome</keyword>
<dbReference type="AlphaFoldDB" id="A0A2T6C1T8"/>
<evidence type="ECO:0000313" key="2">
    <source>
        <dbReference type="Proteomes" id="UP000244090"/>
    </source>
</evidence>
<dbReference type="EMBL" id="QBKT01000003">
    <property type="protein sequence ID" value="PTX62284.1"/>
    <property type="molecule type" value="Genomic_DNA"/>
</dbReference>
<protein>
    <submittedName>
        <fullName evidence="1">Uncharacterized protein</fullName>
    </submittedName>
</protein>
<evidence type="ECO:0000313" key="1">
    <source>
        <dbReference type="EMBL" id="PTX62284.1"/>
    </source>
</evidence>
<comment type="caution">
    <text evidence="1">The sequence shown here is derived from an EMBL/GenBank/DDBJ whole genome shotgun (WGS) entry which is preliminary data.</text>
</comment>
<accession>A0A2T6C1T8</accession>
<dbReference type="Proteomes" id="UP000244090">
    <property type="component" value="Unassembled WGS sequence"/>
</dbReference>